<dbReference type="SUPFAM" id="SSF56801">
    <property type="entry name" value="Acetyl-CoA synthetase-like"/>
    <property type="match status" value="1"/>
</dbReference>
<evidence type="ECO:0000256" key="1">
    <source>
        <dbReference type="SAM" id="MobiDB-lite"/>
    </source>
</evidence>
<keyword evidence="4" id="KW-1185">Reference proteome</keyword>
<dbReference type="Proteomes" id="UP000430120">
    <property type="component" value="Unassembled WGS sequence"/>
</dbReference>
<dbReference type="OrthoDB" id="9766486at2"/>
<accession>A0A643FBX7</accession>
<feature type="domain" description="AMP-dependent synthetase/ligase" evidence="2">
    <location>
        <begin position="35"/>
        <end position="364"/>
    </location>
</feature>
<dbReference type="Pfam" id="PF00501">
    <property type="entry name" value="AMP-binding"/>
    <property type="match status" value="1"/>
</dbReference>
<reference evidence="3 4" key="1">
    <citation type="submission" date="2019-09" db="EMBL/GenBank/DDBJ databases">
        <title>Draft genome sequences of 48 bacterial type strains from the CCUG.</title>
        <authorList>
            <person name="Tunovic T."/>
            <person name="Pineiro-Iglesias B."/>
            <person name="Unosson C."/>
            <person name="Inganas E."/>
            <person name="Ohlen M."/>
            <person name="Cardew S."/>
            <person name="Jensie-Markopoulos S."/>
            <person name="Salva-Serra F."/>
            <person name="Jaen-Luchoro D."/>
            <person name="Karlsson R."/>
            <person name="Svensson-Stadler L."/>
            <person name="Chun J."/>
            <person name="Moore E."/>
        </authorList>
    </citation>
    <scope>NUCLEOTIDE SEQUENCE [LARGE SCALE GENOMIC DNA]</scope>
    <source>
        <strain evidence="3 4">CCUG 30977</strain>
    </source>
</reference>
<organism evidence="3 4">
    <name type="scientific">Ideonella dechloratans</name>
    <dbReference type="NCBI Taxonomy" id="36863"/>
    <lineage>
        <taxon>Bacteria</taxon>
        <taxon>Pseudomonadati</taxon>
        <taxon>Pseudomonadota</taxon>
        <taxon>Betaproteobacteria</taxon>
        <taxon>Burkholderiales</taxon>
        <taxon>Sphaerotilaceae</taxon>
        <taxon>Ideonella</taxon>
    </lineage>
</organism>
<name>A0A643FBX7_IDEDE</name>
<keyword evidence="3" id="KW-0436">Ligase</keyword>
<evidence type="ECO:0000313" key="4">
    <source>
        <dbReference type="Proteomes" id="UP000430120"/>
    </source>
</evidence>
<evidence type="ECO:0000313" key="3">
    <source>
        <dbReference type="EMBL" id="KAB0583006.1"/>
    </source>
</evidence>
<dbReference type="Gene3D" id="3.40.50.12780">
    <property type="entry name" value="N-terminal domain of ligase-like"/>
    <property type="match status" value="1"/>
</dbReference>
<feature type="region of interest" description="Disordered" evidence="1">
    <location>
        <begin position="373"/>
        <end position="393"/>
    </location>
</feature>
<feature type="compositionally biased region" description="Basic and acidic residues" evidence="1">
    <location>
        <begin position="380"/>
        <end position="393"/>
    </location>
</feature>
<evidence type="ECO:0000259" key="2">
    <source>
        <dbReference type="Pfam" id="PF00501"/>
    </source>
</evidence>
<dbReference type="GO" id="GO:0016874">
    <property type="term" value="F:ligase activity"/>
    <property type="evidence" value="ECO:0007669"/>
    <property type="project" value="UniProtKB-KW"/>
</dbReference>
<sequence length="404" mass="44433">MEAGRWHGSCESAGMHPLPPFSSTPATLTGWLQAQARLRPAGLALRHKQAGLWQERRWWTLQQEVATLAAGLRARGFQPGHWLQVRCQPRPEALLLSLAALWLGGRVRLGHPGAAPLSRRTAASAEAHDAHFVLLDRADDLAGLADLQAGLHWVGYVERRAAVTLPAGLQDRVQSSEELLLEGRAAGALDEPIQGEADDTAFLLQTEQGALSLSHRDLLEGGLALVDQEGLTHRDEAFAARAFATEAQLRYLLAPWLLTGLRLNFPERLATRDADRREIGPTLVAGTCETYQRVARWVREALPPEGTWQRHLVERALAGRYGRLPRWVVGRRLRDVIGLTRTRAALLIGAPLPEDDARFFASLGVAVRVWPEGGAASPRPSREHDSAPPDERTVQFNLHPWGAV</sequence>
<comment type="caution">
    <text evidence="3">The sequence shown here is derived from an EMBL/GenBank/DDBJ whole genome shotgun (WGS) entry which is preliminary data.</text>
</comment>
<dbReference type="EMBL" id="VZPB01000019">
    <property type="protein sequence ID" value="KAB0583006.1"/>
    <property type="molecule type" value="Genomic_DNA"/>
</dbReference>
<dbReference type="InterPro" id="IPR000873">
    <property type="entry name" value="AMP-dep_synth/lig_dom"/>
</dbReference>
<dbReference type="InterPro" id="IPR042099">
    <property type="entry name" value="ANL_N_sf"/>
</dbReference>
<protein>
    <submittedName>
        <fullName evidence="3">Long-chain fatty acid--CoA ligase</fullName>
    </submittedName>
</protein>
<gene>
    <name evidence="3" type="ORF">F7Q92_09750</name>
</gene>
<dbReference type="AlphaFoldDB" id="A0A643FBX7"/>
<proteinExistence type="predicted"/>